<dbReference type="GO" id="GO:0070069">
    <property type="term" value="C:cytochrome complex"/>
    <property type="evidence" value="ECO:0007669"/>
    <property type="project" value="UniProtKB-UniRule"/>
</dbReference>
<feature type="transmembrane region" description="Helical" evidence="13">
    <location>
        <begin position="319"/>
        <end position="343"/>
    </location>
</feature>
<dbReference type="GO" id="GO:0016682">
    <property type="term" value="F:oxidoreductase activity, acting on diphenols and related substances as donors, oxygen as acceptor"/>
    <property type="evidence" value="ECO:0007669"/>
    <property type="project" value="TreeGrafter"/>
</dbReference>
<keyword evidence="11 13" id="KW-0408">Iron</keyword>
<dbReference type="PIRSF" id="PIRSF006446">
    <property type="entry name" value="Cyt_quinol_oxidase_1"/>
    <property type="match status" value="1"/>
</dbReference>
<dbReference type="Pfam" id="PF01654">
    <property type="entry name" value="Cyt_bd_oxida_I"/>
    <property type="match status" value="1"/>
</dbReference>
<feature type="transmembrane region" description="Helical" evidence="13">
    <location>
        <begin position="403"/>
        <end position="427"/>
    </location>
</feature>
<name>A0A0C1RTA8_9BACT</name>
<protein>
    <submittedName>
        <fullName evidence="14">Cytochrome BD ubiquinol oxidase subunit I</fullName>
    </submittedName>
    <submittedName>
        <fullName evidence="15">Cytochrome bd-I ubiquinol oxidase subunit 1 apoprotein</fullName>
        <ecNumber evidence="15">1.10.3.-</ecNumber>
    </submittedName>
</protein>
<dbReference type="Proteomes" id="UP000315925">
    <property type="component" value="Chromosome"/>
</dbReference>
<dbReference type="PANTHER" id="PTHR30365">
    <property type="entry name" value="CYTOCHROME D UBIQUINOL OXIDASE"/>
    <property type="match status" value="1"/>
</dbReference>
<dbReference type="GO" id="GO:0020037">
    <property type="term" value="F:heme binding"/>
    <property type="evidence" value="ECO:0007669"/>
    <property type="project" value="TreeGrafter"/>
</dbReference>
<evidence type="ECO:0000256" key="11">
    <source>
        <dbReference type="ARBA" id="ARBA00023004"/>
    </source>
</evidence>
<reference evidence="15" key="2">
    <citation type="journal article" date="2019" name="BMC Genomics">
        <title>Complete genome sequence analysis of the thermoacidophilic verrucomicrobial methanotroph 'Candidatus Methylacidiphilum kamchatkense' strain Kam1 and comparison with its closest relatives.</title>
        <authorList>
            <person name="Kruse T."/>
            <person name="Ratnadevi C.M."/>
            <person name="Erikstad H.A."/>
            <person name="Birkeland N.K."/>
        </authorList>
    </citation>
    <scope>NUCLEOTIDE SEQUENCE</scope>
    <source>
        <strain evidence="15">Kam1</strain>
    </source>
</reference>
<feature type="transmembrane region" description="Helical" evidence="13">
    <location>
        <begin position="124"/>
        <end position="141"/>
    </location>
</feature>
<dbReference type="GO" id="GO:0019646">
    <property type="term" value="P:aerobic electron transport chain"/>
    <property type="evidence" value="ECO:0007669"/>
    <property type="project" value="InterPro"/>
</dbReference>
<evidence type="ECO:0000256" key="5">
    <source>
        <dbReference type="ARBA" id="ARBA00022519"/>
    </source>
</evidence>
<keyword evidence="4 13" id="KW-1003">Cell membrane</keyword>
<keyword evidence="7 13" id="KW-0812">Transmembrane</keyword>
<dbReference type="Proteomes" id="UP000031594">
    <property type="component" value="Unassembled WGS sequence"/>
</dbReference>
<keyword evidence="12 13" id="KW-0472">Membrane</keyword>
<dbReference type="GO" id="GO:0009055">
    <property type="term" value="F:electron transfer activity"/>
    <property type="evidence" value="ECO:0007669"/>
    <property type="project" value="UniProtKB-UniRule"/>
</dbReference>
<keyword evidence="15" id="KW-0560">Oxidoreductase</keyword>
<gene>
    <name evidence="14" type="ORF">A946_08500</name>
    <name evidence="15" type="ORF">kam1_845</name>
</gene>
<dbReference type="EC" id="1.10.3.-" evidence="15"/>
<feature type="transmembrane region" description="Helical" evidence="13">
    <location>
        <begin position="20"/>
        <end position="39"/>
    </location>
</feature>
<feature type="transmembrane region" description="Helical" evidence="13">
    <location>
        <begin position="93"/>
        <end position="112"/>
    </location>
</feature>
<dbReference type="PANTHER" id="PTHR30365:SF0">
    <property type="entry name" value="CYTOCHROME BD-I UBIQUINOL OXIDASE SUBUNIT 1"/>
    <property type="match status" value="1"/>
</dbReference>
<dbReference type="OrthoDB" id="9807042at2"/>
<dbReference type="EMBL" id="JQNX01000006">
    <property type="protein sequence ID" value="KIE58206.1"/>
    <property type="molecule type" value="Genomic_DNA"/>
</dbReference>
<evidence type="ECO:0000256" key="12">
    <source>
        <dbReference type="ARBA" id="ARBA00023136"/>
    </source>
</evidence>
<feature type="transmembrane region" description="Helical" evidence="13">
    <location>
        <begin position="352"/>
        <end position="373"/>
    </location>
</feature>
<keyword evidence="9 13" id="KW-0249">Electron transport</keyword>
<dbReference type="RefSeq" id="WP_039721865.1">
    <property type="nucleotide sequence ID" value="NZ_CP037899.1"/>
</dbReference>
<reference evidence="14 16" key="1">
    <citation type="submission" date="2014-08" db="EMBL/GenBank/DDBJ databases">
        <title>Methylacidiphilum kamchatkense strain Kam1 draft genome sequence.</title>
        <authorList>
            <person name="Birkeland N.-K."/>
            <person name="Erikstad H.A."/>
        </authorList>
    </citation>
    <scope>NUCLEOTIDE SEQUENCE [LARGE SCALE GENOMIC DNA]</scope>
    <source>
        <strain evidence="14 16">Kam1</strain>
    </source>
</reference>
<comment type="subcellular location">
    <subcellularLocation>
        <location evidence="1">Cell inner membrane</location>
        <topology evidence="1">Multi-pass membrane protein</topology>
    </subcellularLocation>
</comment>
<keyword evidence="5" id="KW-0997">Cell inner membrane</keyword>
<proteinExistence type="inferred from homology"/>
<dbReference type="STRING" id="1202785.A946_08500"/>
<evidence type="ECO:0000256" key="6">
    <source>
        <dbReference type="ARBA" id="ARBA00022617"/>
    </source>
</evidence>
<evidence type="ECO:0000256" key="4">
    <source>
        <dbReference type="ARBA" id="ARBA00022475"/>
    </source>
</evidence>
<evidence type="ECO:0000256" key="3">
    <source>
        <dbReference type="ARBA" id="ARBA00022448"/>
    </source>
</evidence>
<dbReference type="KEGG" id="mkc:kam1_845"/>
<comment type="similarity">
    <text evidence="2 13">Belongs to the cytochrome ubiquinol oxidase subunit 1 family.</text>
</comment>
<feature type="transmembrane region" description="Helical" evidence="13">
    <location>
        <begin position="179"/>
        <end position="201"/>
    </location>
</feature>
<dbReference type="InterPro" id="IPR002585">
    <property type="entry name" value="Cyt-d_ubiquinol_oxidase_su_1"/>
</dbReference>
<dbReference type="GO" id="GO:0005886">
    <property type="term" value="C:plasma membrane"/>
    <property type="evidence" value="ECO:0007669"/>
    <property type="project" value="UniProtKB-SubCell"/>
</dbReference>
<dbReference type="EMBL" id="CP037899">
    <property type="protein sequence ID" value="QDQ42088.1"/>
    <property type="molecule type" value="Genomic_DNA"/>
</dbReference>
<evidence type="ECO:0000313" key="14">
    <source>
        <dbReference type="EMBL" id="KIE58206.1"/>
    </source>
</evidence>
<evidence type="ECO:0000313" key="15">
    <source>
        <dbReference type="EMBL" id="QDQ42088.1"/>
    </source>
</evidence>
<evidence type="ECO:0000256" key="13">
    <source>
        <dbReference type="PIRNR" id="PIRNR006446"/>
    </source>
</evidence>
<keyword evidence="3 13" id="KW-0813">Transport</keyword>
<sequence>MEYHRLQFALAAMFHYLFPQLTMGLSFFVVLFKTFGLLLKKELLLESSRFWVKFLALSFIFGVVTGIPMEFLFGTNWSRFSQYCGSVIGQTLAMEGVFAFFLESSFLGILLFGEKRLGQKIHLLSAWLVFLGSWLSAYFILTTNAWMQHPIGYRLNANNNLELIDIRNLLFNPWLFWQFFHNMVAAVVTSSFVVCSVGAFYKLSNQHIPFAAIFLKHGIVVGLLATIFVIFPTGDGESKQVFTYQPTKAAAMEGIFHTEKNAPLIIFGQPNLQTLTLDNPLYLPGMLSFLTYHRFAAEVKGLDHFDRNQWPDNIPLVYYAYHIMVGLGTYFVALMTVAVCFLLARNLDKQQWLLWLLFLSFPFPFIANTAGWITTEVGRQPWVIFGILKTADGTSQAVNAGNALFTLLGFLGLYVCLGVLFLFLFILEISRGPQKNVHMENV</sequence>
<keyword evidence="10 13" id="KW-1133">Transmembrane helix</keyword>
<evidence type="ECO:0000256" key="7">
    <source>
        <dbReference type="ARBA" id="ARBA00022692"/>
    </source>
</evidence>
<keyword evidence="16" id="KW-1185">Reference proteome</keyword>
<evidence type="ECO:0000313" key="17">
    <source>
        <dbReference type="Proteomes" id="UP000315925"/>
    </source>
</evidence>
<reference evidence="17" key="3">
    <citation type="submission" date="2019-03" db="EMBL/GenBank/DDBJ databases">
        <title>Complete genome of Methylacidiphilum kamchatkense Kam1.</title>
        <authorList>
            <person name="Kruse T."/>
            <person name="Murarilal Ratnadevi C."/>
            <person name="Erikstad H.-A."/>
            <person name="Birkeland N.-K."/>
        </authorList>
    </citation>
    <scope>NUCLEOTIDE SEQUENCE [LARGE SCALE GENOMIC DNA]</scope>
    <source>
        <strain evidence="17">kam1</strain>
    </source>
</reference>
<evidence type="ECO:0000256" key="1">
    <source>
        <dbReference type="ARBA" id="ARBA00004429"/>
    </source>
</evidence>
<keyword evidence="6 13" id="KW-0349">Heme</keyword>
<dbReference type="AlphaFoldDB" id="A0A0C1RTA8"/>
<evidence type="ECO:0000313" key="16">
    <source>
        <dbReference type="Proteomes" id="UP000031594"/>
    </source>
</evidence>
<feature type="transmembrane region" description="Helical" evidence="13">
    <location>
        <begin position="213"/>
        <end position="231"/>
    </location>
</feature>
<evidence type="ECO:0000256" key="10">
    <source>
        <dbReference type="ARBA" id="ARBA00022989"/>
    </source>
</evidence>
<evidence type="ECO:0000256" key="9">
    <source>
        <dbReference type="ARBA" id="ARBA00022982"/>
    </source>
</evidence>
<organism evidence="15 17">
    <name type="scientific">Methylacidiphilum kamchatkense Kam1</name>
    <dbReference type="NCBI Taxonomy" id="1202785"/>
    <lineage>
        <taxon>Bacteria</taxon>
        <taxon>Pseudomonadati</taxon>
        <taxon>Verrucomicrobiota</taxon>
        <taxon>Methylacidiphilae</taxon>
        <taxon>Methylacidiphilales</taxon>
        <taxon>Methylacidiphilaceae</taxon>
        <taxon>Methylacidiphilum (ex Ratnadevi et al. 2023)</taxon>
    </lineage>
</organism>
<accession>A0A0C1RTA8</accession>
<dbReference type="GO" id="GO:0046872">
    <property type="term" value="F:metal ion binding"/>
    <property type="evidence" value="ECO:0007669"/>
    <property type="project" value="UniProtKB-UniRule"/>
</dbReference>
<evidence type="ECO:0000256" key="2">
    <source>
        <dbReference type="ARBA" id="ARBA00009819"/>
    </source>
</evidence>
<evidence type="ECO:0000256" key="8">
    <source>
        <dbReference type="ARBA" id="ARBA00022723"/>
    </source>
</evidence>
<keyword evidence="8 13" id="KW-0479">Metal-binding</keyword>
<feature type="transmembrane region" description="Helical" evidence="13">
    <location>
        <begin position="51"/>
        <end position="73"/>
    </location>
</feature>